<dbReference type="Gene3D" id="1.20.1250.20">
    <property type="entry name" value="MFS general substrate transporter like domains"/>
    <property type="match status" value="1"/>
</dbReference>
<feature type="transmembrane region" description="Helical" evidence="4">
    <location>
        <begin position="51"/>
        <end position="72"/>
    </location>
</feature>
<keyword evidence="2 4" id="KW-1133">Transmembrane helix</keyword>
<keyword evidence="1 4" id="KW-0812">Transmembrane</keyword>
<name>A0A1W6YFZ7_9BORD</name>
<evidence type="ECO:0000313" key="6">
    <source>
        <dbReference type="Proteomes" id="UP000194151"/>
    </source>
</evidence>
<sequence length="429" mass="43795">MTPGTDAKHHPFFGGTIIAATFVLAVFGWGVGFYGPPIYLQDVLRRGVADVAVASAAITFHFVLGALVVANLPRLYRRFGVPRITVLGAVLLAAGIYGWSAAATPAQLFAAAALSGAGWVAMGAAAVNALIAPWYAARRPAALGMAYNGASMGGVLFSPLWVLLIERMGFGGAAAAVGIAMVAIVTALAVGVFRHTPASKGQAVDGGATMTVTATRSTAAPLSSVWRDRRFTTLCAGMALGLFAQIGLIAHLFSILAPTLGERLAGAAMGLCTACAILGRHAVGRLMPPGADRRRVAAVAYGLQTLGVLALLASLPLRNDGWPADVLCWAGLLLFGSGIGNATSLPPLIAQVDFRPADTPAVIPLIVAISQATYAFAPAVFGLLRASGGTWALFCLAALAQLAAAVSLLMGRRASSPGFPASRPQTGGR</sequence>
<dbReference type="AlphaFoldDB" id="A0A1W6YFZ7"/>
<feature type="transmembrane region" description="Helical" evidence="4">
    <location>
        <begin position="108"/>
        <end position="131"/>
    </location>
</feature>
<evidence type="ECO:0000256" key="2">
    <source>
        <dbReference type="ARBA" id="ARBA00022989"/>
    </source>
</evidence>
<dbReference type="OrthoDB" id="7876195at2"/>
<dbReference type="KEGG" id="bgv:CAL12_03750"/>
<dbReference type="STRING" id="1416806.CAL12_03750"/>
<dbReference type="RefSeq" id="WP_086063258.1">
    <property type="nucleotide sequence ID" value="NZ_CP021108.1"/>
</dbReference>
<reference evidence="5 6" key="1">
    <citation type="submission" date="2017-05" db="EMBL/GenBank/DDBJ databases">
        <title>Complete and WGS of Bordetella genogroups.</title>
        <authorList>
            <person name="Spilker T."/>
            <person name="LiPuma J."/>
        </authorList>
    </citation>
    <scope>NUCLEOTIDE SEQUENCE [LARGE SCALE GENOMIC DNA]</scope>
    <source>
        <strain evidence="5 6">AU19157</strain>
    </source>
</reference>
<dbReference type="InterPro" id="IPR050327">
    <property type="entry name" value="Proton-linked_MCT"/>
</dbReference>
<feature type="transmembrane region" description="Helical" evidence="4">
    <location>
        <begin position="263"/>
        <end position="283"/>
    </location>
</feature>
<dbReference type="PANTHER" id="PTHR11360:SF290">
    <property type="entry name" value="MONOCARBOXYLATE MFS PERMEASE"/>
    <property type="match status" value="1"/>
</dbReference>
<feature type="transmembrane region" description="Helical" evidence="4">
    <location>
        <begin position="295"/>
        <end position="317"/>
    </location>
</feature>
<feature type="transmembrane region" description="Helical" evidence="4">
    <location>
        <begin position="12"/>
        <end position="31"/>
    </location>
</feature>
<evidence type="ECO:0000256" key="1">
    <source>
        <dbReference type="ARBA" id="ARBA00022692"/>
    </source>
</evidence>
<proteinExistence type="predicted"/>
<feature type="transmembrane region" description="Helical" evidence="4">
    <location>
        <begin position="143"/>
        <end position="164"/>
    </location>
</feature>
<dbReference type="Pfam" id="PF07690">
    <property type="entry name" value="MFS_1"/>
    <property type="match status" value="1"/>
</dbReference>
<dbReference type="InterPro" id="IPR036259">
    <property type="entry name" value="MFS_trans_sf"/>
</dbReference>
<evidence type="ECO:0000256" key="4">
    <source>
        <dbReference type="SAM" id="Phobius"/>
    </source>
</evidence>
<dbReference type="GO" id="GO:0022857">
    <property type="term" value="F:transmembrane transporter activity"/>
    <property type="evidence" value="ECO:0007669"/>
    <property type="project" value="InterPro"/>
</dbReference>
<feature type="transmembrane region" description="Helical" evidence="4">
    <location>
        <begin position="361"/>
        <end position="384"/>
    </location>
</feature>
<evidence type="ECO:0000256" key="3">
    <source>
        <dbReference type="ARBA" id="ARBA00023136"/>
    </source>
</evidence>
<feature type="transmembrane region" description="Helical" evidence="4">
    <location>
        <begin position="84"/>
        <end position="102"/>
    </location>
</feature>
<evidence type="ECO:0000313" key="5">
    <source>
        <dbReference type="EMBL" id="ARP80025.1"/>
    </source>
</evidence>
<protein>
    <submittedName>
        <fullName evidence="5">MFS transporter</fullName>
    </submittedName>
</protein>
<keyword evidence="6" id="KW-1185">Reference proteome</keyword>
<accession>A0A1W6YFZ7</accession>
<feature type="transmembrane region" description="Helical" evidence="4">
    <location>
        <begin position="329"/>
        <end position="349"/>
    </location>
</feature>
<feature type="transmembrane region" description="Helical" evidence="4">
    <location>
        <begin position="170"/>
        <end position="193"/>
    </location>
</feature>
<dbReference type="SUPFAM" id="SSF103473">
    <property type="entry name" value="MFS general substrate transporter"/>
    <property type="match status" value="1"/>
</dbReference>
<gene>
    <name evidence="5" type="ORF">CAL12_03750</name>
</gene>
<dbReference type="InterPro" id="IPR011701">
    <property type="entry name" value="MFS"/>
</dbReference>
<keyword evidence="3 4" id="KW-0472">Membrane</keyword>
<dbReference type="EMBL" id="CP021108">
    <property type="protein sequence ID" value="ARP80025.1"/>
    <property type="molecule type" value="Genomic_DNA"/>
</dbReference>
<feature type="transmembrane region" description="Helical" evidence="4">
    <location>
        <begin position="390"/>
        <end position="410"/>
    </location>
</feature>
<dbReference type="PANTHER" id="PTHR11360">
    <property type="entry name" value="MONOCARBOXYLATE TRANSPORTER"/>
    <property type="match status" value="1"/>
</dbReference>
<dbReference type="Proteomes" id="UP000194151">
    <property type="component" value="Chromosome"/>
</dbReference>
<feature type="transmembrane region" description="Helical" evidence="4">
    <location>
        <begin position="231"/>
        <end position="257"/>
    </location>
</feature>
<organism evidence="5 6">
    <name type="scientific">Bordetella genomosp. 8</name>
    <dbReference type="NCBI Taxonomy" id="1416806"/>
    <lineage>
        <taxon>Bacteria</taxon>
        <taxon>Pseudomonadati</taxon>
        <taxon>Pseudomonadota</taxon>
        <taxon>Betaproteobacteria</taxon>
        <taxon>Burkholderiales</taxon>
        <taxon>Alcaligenaceae</taxon>
        <taxon>Bordetella</taxon>
    </lineage>
</organism>